<keyword evidence="21" id="KW-1185">Reference proteome</keyword>
<dbReference type="PROSITE" id="PS50144">
    <property type="entry name" value="MATH"/>
    <property type="match status" value="1"/>
</dbReference>
<evidence type="ECO:0000256" key="10">
    <source>
        <dbReference type="ARBA" id="ARBA00023049"/>
    </source>
</evidence>
<evidence type="ECO:0000256" key="2">
    <source>
        <dbReference type="ARBA" id="ARBA00022536"/>
    </source>
</evidence>
<comment type="subcellular location">
    <subcellularLocation>
        <location evidence="1">Membrane</location>
        <topology evidence="1">Single-pass type I membrane protein</topology>
    </subcellularLocation>
</comment>
<dbReference type="FunFam" id="3.40.390.10:FF:000015">
    <property type="entry name" value="Meprin A subunit"/>
    <property type="match status" value="1"/>
</dbReference>
<feature type="signal peptide" evidence="16">
    <location>
        <begin position="1"/>
        <end position="23"/>
    </location>
</feature>
<dbReference type="InterPro" id="IPR006026">
    <property type="entry name" value="Peptidase_Metallo"/>
</dbReference>
<keyword evidence="5 15" id="KW-0479">Metal-binding</keyword>
<keyword evidence="7 15" id="KW-0378">Hydrolase</keyword>
<dbReference type="SMART" id="SM00137">
    <property type="entry name" value="MAM"/>
    <property type="match status" value="1"/>
</dbReference>
<dbReference type="PRINTS" id="PR00480">
    <property type="entry name" value="ASTACIN"/>
</dbReference>
<keyword evidence="4" id="KW-0812">Transmembrane</keyword>
<comment type="caution">
    <text evidence="20">The sequence shown here is derived from an EMBL/GenBank/DDBJ whole genome shotgun (WGS) entry which is preliminary data.</text>
</comment>
<evidence type="ECO:0000256" key="9">
    <source>
        <dbReference type="ARBA" id="ARBA00022989"/>
    </source>
</evidence>
<dbReference type="PROSITE" id="PS51864">
    <property type="entry name" value="ASTACIN"/>
    <property type="match status" value="1"/>
</dbReference>
<dbReference type="FunFam" id="2.60.210.10:FF:000009">
    <property type="entry name" value="Meprin A subunit"/>
    <property type="match status" value="1"/>
</dbReference>
<dbReference type="InterPro" id="IPR008974">
    <property type="entry name" value="TRAF-like"/>
</dbReference>
<evidence type="ECO:0000259" key="19">
    <source>
        <dbReference type="PROSITE" id="PS51864"/>
    </source>
</evidence>
<feature type="domain" description="MATH" evidence="18">
    <location>
        <begin position="423"/>
        <end position="585"/>
    </location>
</feature>
<dbReference type="PROSITE" id="PS51257">
    <property type="entry name" value="PROKAR_LIPOPROTEIN"/>
    <property type="match status" value="1"/>
</dbReference>
<accession>A0AAV6GUR6</accession>
<dbReference type="EMBL" id="JADWDJ010000008">
    <property type="protein sequence ID" value="KAG5277132.1"/>
    <property type="molecule type" value="Genomic_DNA"/>
</dbReference>
<evidence type="ECO:0000256" key="14">
    <source>
        <dbReference type="ARBA" id="ARBA00023180"/>
    </source>
</evidence>
<evidence type="ECO:0000256" key="11">
    <source>
        <dbReference type="ARBA" id="ARBA00023136"/>
    </source>
</evidence>
<keyword evidence="13" id="KW-1015">Disulfide bond</keyword>
<evidence type="ECO:0000256" key="15">
    <source>
        <dbReference type="PROSITE-ProRule" id="PRU01211"/>
    </source>
</evidence>
<feature type="domain" description="Peptidase M12A" evidence="19">
    <location>
        <begin position="60"/>
        <end position="254"/>
    </location>
</feature>
<evidence type="ECO:0000256" key="6">
    <source>
        <dbReference type="ARBA" id="ARBA00022729"/>
    </source>
</evidence>
<dbReference type="PROSITE" id="PS50060">
    <property type="entry name" value="MAM_2"/>
    <property type="match status" value="1"/>
</dbReference>
<feature type="binding site" evidence="15">
    <location>
        <position position="153"/>
    </location>
    <ligand>
        <name>Zn(2+)</name>
        <dbReference type="ChEBI" id="CHEBI:29105"/>
        <note>catalytic</note>
    </ligand>
</feature>
<gene>
    <name evidence="20" type="ORF">AALO_G00113880</name>
</gene>
<keyword evidence="8 15" id="KW-0862">Zinc</keyword>
<comment type="cofactor">
    <cofactor evidence="15 16">
        <name>Zn(2+)</name>
        <dbReference type="ChEBI" id="CHEBI:29105"/>
    </cofactor>
    <text evidence="15 16">Binds 1 zinc ion per subunit.</text>
</comment>
<evidence type="ECO:0000256" key="8">
    <source>
        <dbReference type="ARBA" id="ARBA00022833"/>
    </source>
</evidence>
<evidence type="ECO:0000256" key="7">
    <source>
        <dbReference type="ARBA" id="ARBA00022801"/>
    </source>
</evidence>
<dbReference type="GO" id="GO:0004222">
    <property type="term" value="F:metalloendopeptidase activity"/>
    <property type="evidence" value="ECO:0007669"/>
    <property type="project" value="UniProtKB-UniRule"/>
</dbReference>
<dbReference type="SUPFAM" id="SSF49899">
    <property type="entry name" value="Concanavalin A-like lectins/glucanases"/>
    <property type="match status" value="1"/>
</dbReference>
<dbReference type="GO" id="GO:0008270">
    <property type="term" value="F:zinc ion binding"/>
    <property type="evidence" value="ECO:0007669"/>
    <property type="project" value="UniProtKB-UniRule"/>
</dbReference>
<dbReference type="GO" id="GO:0016020">
    <property type="term" value="C:membrane"/>
    <property type="evidence" value="ECO:0007669"/>
    <property type="project" value="UniProtKB-SubCell"/>
</dbReference>
<feature type="binding site" evidence="15">
    <location>
        <position position="149"/>
    </location>
    <ligand>
        <name>Zn(2+)</name>
        <dbReference type="ChEBI" id="CHEBI:29105"/>
        <note>catalytic</note>
    </ligand>
</feature>
<keyword evidence="6 16" id="KW-0732">Signal</keyword>
<dbReference type="Pfam" id="PF22486">
    <property type="entry name" value="MATH_2"/>
    <property type="match status" value="1"/>
</dbReference>
<evidence type="ECO:0000259" key="18">
    <source>
        <dbReference type="PROSITE" id="PS50144"/>
    </source>
</evidence>
<dbReference type="Pfam" id="PF01400">
    <property type="entry name" value="Astacin"/>
    <property type="match status" value="1"/>
</dbReference>
<sequence length="602" mass="68660">MSSSRLLLITGLLAVSCLPAVHATSDVHEVESEPNENPYLNLGAKTPLMEGDMAIPLGRNALLNTTYRWTFPIPYILSDDLDLNAKGCIFQAFEMYRLKSCVDFKPYEGEKSYIKFVKQDGCWSMVGDQQDGQLLSLGPGCDHKAVIEHELLHALGFYHEQSRQDRDDYINIDLTQVIDGLQHNFNKYDDGFITDQNTAYDYESVMHYRPFSFNKDPNIPTITTKIPDFYNVIGQYLDFSKLDVLRMNRMYKCPSSLTLLDQCSFEYTNICGMIQSATEEADWTQTLSSPGFEDHTLAGQCRDAGYFMHVNTSIGKAEDSALLQSRLLYPKRKQQCLQFFYKMTGSVKDRLVVWLKMDDGTGTVRKLKKVHTIYADADHSWKIVHVPVEVDVKFRYAFQAVRGDPAAGGGIFIDDITLTETRCPAGVWRIPNFSQIMATATTSTTLDSPRFYSPEGYAYGVRVKPLSDYTDYTGNYTGLYFHLLSGENDVVMQWPAVNRQATLVVMDQDPDVKLRMSTARSLTTDLIKTPDGKVWWDNPSKVGTWDATNKWFRSESRGWRNMVKHFDLKRRNYLKNDDLILFVDFEDLTPLIKTEVPVVPNP</sequence>
<evidence type="ECO:0000313" key="20">
    <source>
        <dbReference type="EMBL" id="KAG5277132.1"/>
    </source>
</evidence>
<dbReference type="Pfam" id="PF00629">
    <property type="entry name" value="MAM"/>
    <property type="match status" value="1"/>
</dbReference>
<feature type="chain" id="PRO_5043103690" description="Metalloendopeptidase" evidence="16">
    <location>
        <begin position="24"/>
        <end position="602"/>
    </location>
</feature>
<dbReference type="PRINTS" id="PR00020">
    <property type="entry name" value="MAMDOMAIN"/>
</dbReference>
<evidence type="ECO:0000313" key="21">
    <source>
        <dbReference type="Proteomes" id="UP000823561"/>
    </source>
</evidence>
<feature type="domain" description="MAM" evidence="17">
    <location>
        <begin position="261"/>
        <end position="425"/>
    </location>
</feature>
<dbReference type="PANTHER" id="PTHR10127:SF828">
    <property type="entry name" value="METALLOENDOPEPTIDASE"/>
    <property type="match status" value="1"/>
</dbReference>
<dbReference type="Gene3D" id="2.60.120.200">
    <property type="match status" value="1"/>
</dbReference>
<name>A0AAV6GUR6_9TELE</name>
<dbReference type="Gene3D" id="2.60.210.10">
    <property type="entry name" value="Apoptosis, Tumor Necrosis Factor Receptor Associated Protein 2, Chain A"/>
    <property type="match status" value="1"/>
</dbReference>
<dbReference type="EC" id="3.4.24.-" evidence="16"/>
<organism evidence="20 21">
    <name type="scientific">Alosa alosa</name>
    <name type="common">allis shad</name>
    <dbReference type="NCBI Taxonomy" id="278164"/>
    <lineage>
        <taxon>Eukaryota</taxon>
        <taxon>Metazoa</taxon>
        <taxon>Chordata</taxon>
        <taxon>Craniata</taxon>
        <taxon>Vertebrata</taxon>
        <taxon>Euteleostomi</taxon>
        <taxon>Actinopterygii</taxon>
        <taxon>Neopterygii</taxon>
        <taxon>Teleostei</taxon>
        <taxon>Clupei</taxon>
        <taxon>Clupeiformes</taxon>
        <taxon>Clupeoidei</taxon>
        <taxon>Clupeidae</taxon>
        <taxon>Alosa</taxon>
    </lineage>
</organism>
<evidence type="ECO:0000259" key="17">
    <source>
        <dbReference type="PROSITE" id="PS50060"/>
    </source>
</evidence>
<reference evidence="20" key="1">
    <citation type="submission" date="2020-10" db="EMBL/GenBank/DDBJ databases">
        <title>Chromosome-scale genome assembly of the Allis shad, Alosa alosa.</title>
        <authorList>
            <person name="Margot Z."/>
            <person name="Christophe K."/>
            <person name="Cabau C."/>
            <person name="Louis A."/>
            <person name="Berthelot C."/>
            <person name="Parey E."/>
            <person name="Roest Crollius H."/>
            <person name="Montfort J."/>
            <person name="Robinson-Rechavi M."/>
            <person name="Bucao C."/>
            <person name="Bouchez O."/>
            <person name="Gislard M."/>
            <person name="Lluch J."/>
            <person name="Milhes M."/>
            <person name="Lampietro C."/>
            <person name="Lopez Roques C."/>
            <person name="Donnadieu C."/>
            <person name="Braasch I."/>
            <person name="Desvignes T."/>
            <person name="Postlethwait J."/>
            <person name="Bobe J."/>
            <person name="Guiguen Y."/>
        </authorList>
    </citation>
    <scope>NUCLEOTIDE SEQUENCE</scope>
    <source>
        <strain evidence="20">M-15738</strain>
        <tissue evidence="20">Blood</tissue>
    </source>
</reference>
<evidence type="ECO:0000256" key="16">
    <source>
        <dbReference type="RuleBase" id="RU361183"/>
    </source>
</evidence>
<dbReference type="CDD" id="cd06263">
    <property type="entry name" value="MAM"/>
    <property type="match status" value="1"/>
</dbReference>
<dbReference type="GO" id="GO:0006508">
    <property type="term" value="P:proteolysis"/>
    <property type="evidence" value="ECO:0007669"/>
    <property type="project" value="UniProtKB-KW"/>
</dbReference>
<evidence type="ECO:0000256" key="4">
    <source>
        <dbReference type="ARBA" id="ARBA00022692"/>
    </source>
</evidence>
<dbReference type="AlphaFoldDB" id="A0AAV6GUR6"/>
<dbReference type="SMART" id="SM00235">
    <property type="entry name" value="ZnMc"/>
    <property type="match status" value="1"/>
</dbReference>
<keyword evidence="12" id="KW-0865">Zymogen</keyword>
<proteinExistence type="predicted"/>
<dbReference type="InterPro" id="IPR001506">
    <property type="entry name" value="Peptidase_M12A"/>
</dbReference>
<dbReference type="InterPro" id="IPR024079">
    <property type="entry name" value="MetalloPept_cat_dom_sf"/>
</dbReference>
<evidence type="ECO:0000256" key="3">
    <source>
        <dbReference type="ARBA" id="ARBA00022670"/>
    </source>
</evidence>
<keyword evidence="3 15" id="KW-0645">Protease</keyword>
<dbReference type="FunFam" id="2.60.120.200:FF:000037">
    <property type="entry name" value="Meprin A subunit"/>
    <property type="match status" value="1"/>
</dbReference>
<dbReference type="InterPro" id="IPR013320">
    <property type="entry name" value="ConA-like_dom_sf"/>
</dbReference>
<keyword evidence="14" id="KW-0325">Glycoprotein</keyword>
<dbReference type="PROSITE" id="PS00740">
    <property type="entry name" value="MAM_1"/>
    <property type="match status" value="1"/>
</dbReference>
<evidence type="ECO:0000256" key="12">
    <source>
        <dbReference type="ARBA" id="ARBA00023145"/>
    </source>
</evidence>
<dbReference type="Gene3D" id="3.40.390.10">
    <property type="entry name" value="Collagenase (Catalytic Domain)"/>
    <property type="match status" value="1"/>
</dbReference>
<evidence type="ECO:0000256" key="13">
    <source>
        <dbReference type="ARBA" id="ARBA00023157"/>
    </source>
</evidence>
<dbReference type="PANTHER" id="PTHR10127">
    <property type="entry name" value="DISCOIDIN, CUB, EGF, LAMININ , AND ZINC METALLOPROTEASE DOMAIN CONTAINING"/>
    <property type="match status" value="1"/>
</dbReference>
<feature type="binding site" evidence="15">
    <location>
        <position position="159"/>
    </location>
    <ligand>
        <name>Zn(2+)</name>
        <dbReference type="ChEBI" id="CHEBI:29105"/>
        <note>catalytic</note>
    </ligand>
</feature>
<dbReference type="InterPro" id="IPR002083">
    <property type="entry name" value="MATH/TRAF_dom"/>
</dbReference>
<keyword evidence="10 15" id="KW-0482">Metalloprotease</keyword>
<dbReference type="SUPFAM" id="SSF49599">
    <property type="entry name" value="TRAF domain-like"/>
    <property type="match status" value="1"/>
</dbReference>
<keyword evidence="11" id="KW-0472">Membrane</keyword>
<comment type="caution">
    <text evidence="15">Lacks conserved residue(s) required for the propagation of feature annotation.</text>
</comment>
<keyword evidence="2" id="KW-0245">EGF-like domain</keyword>
<keyword evidence="9" id="KW-1133">Transmembrane helix</keyword>
<evidence type="ECO:0000256" key="1">
    <source>
        <dbReference type="ARBA" id="ARBA00004479"/>
    </source>
</evidence>
<feature type="active site" evidence="15">
    <location>
        <position position="150"/>
    </location>
</feature>
<protein>
    <recommendedName>
        <fullName evidence="16">Metalloendopeptidase</fullName>
        <ecNumber evidence="16">3.4.24.-</ecNumber>
    </recommendedName>
</protein>
<dbReference type="Proteomes" id="UP000823561">
    <property type="component" value="Chromosome 8"/>
</dbReference>
<dbReference type="SUPFAM" id="SSF55486">
    <property type="entry name" value="Metalloproteases ('zincins'), catalytic domain"/>
    <property type="match status" value="1"/>
</dbReference>
<evidence type="ECO:0000256" key="5">
    <source>
        <dbReference type="ARBA" id="ARBA00022723"/>
    </source>
</evidence>
<dbReference type="InterPro" id="IPR000998">
    <property type="entry name" value="MAM_dom"/>
</dbReference>